<dbReference type="GO" id="GO:0007264">
    <property type="term" value="P:small GTPase-mediated signal transduction"/>
    <property type="evidence" value="ECO:0007669"/>
    <property type="project" value="InterPro"/>
</dbReference>
<dbReference type="PANTHER" id="PTHR23317">
    <property type="entry name" value="DEDICATOR OF CYTOKINESIS DOCK"/>
    <property type="match status" value="1"/>
</dbReference>
<evidence type="ECO:0000259" key="4">
    <source>
        <dbReference type="PROSITE" id="PS51651"/>
    </source>
</evidence>
<evidence type="ECO:0000313" key="6">
    <source>
        <dbReference type="Proteomes" id="UP000179807"/>
    </source>
</evidence>
<dbReference type="EMBL" id="MLAK01000781">
    <property type="protein sequence ID" value="OHT04801.1"/>
    <property type="molecule type" value="Genomic_DNA"/>
</dbReference>
<dbReference type="Gene3D" id="2.60.40.150">
    <property type="entry name" value="C2 domain"/>
    <property type="match status" value="1"/>
</dbReference>
<dbReference type="OrthoDB" id="47328at2759"/>
<dbReference type="GeneID" id="94840394"/>
<feature type="domain" description="C2 DOCK-type" evidence="3">
    <location>
        <begin position="348"/>
        <end position="527"/>
    </location>
</feature>
<dbReference type="Pfam" id="PF20422">
    <property type="entry name" value="DHR-2_Lobe_B"/>
    <property type="match status" value="1"/>
</dbReference>
<dbReference type="InterPro" id="IPR035892">
    <property type="entry name" value="C2_domain_sf"/>
</dbReference>
<dbReference type="VEuPathDB" id="TrichDB:TRFO_27658"/>
<accession>A0A1J4K055</accession>
<dbReference type="InterPro" id="IPR046769">
    <property type="entry name" value="DOCKER_Lobe_A"/>
</dbReference>
<dbReference type="InterPro" id="IPR027007">
    <property type="entry name" value="C2_DOCK-type_domain"/>
</dbReference>
<reference evidence="5" key="1">
    <citation type="submission" date="2016-10" db="EMBL/GenBank/DDBJ databases">
        <authorList>
            <person name="Benchimol M."/>
            <person name="Almeida L.G."/>
            <person name="Vasconcelos A.T."/>
            <person name="Perreira-Neves A."/>
            <person name="Rosa I.A."/>
            <person name="Tasca T."/>
            <person name="Bogo M.R."/>
            <person name="de Souza W."/>
        </authorList>
    </citation>
    <scope>NUCLEOTIDE SEQUENCE [LARGE SCALE GENOMIC DNA]</scope>
    <source>
        <strain evidence="5">K</strain>
    </source>
</reference>
<dbReference type="PROSITE" id="PS51651">
    <property type="entry name" value="DOCKER"/>
    <property type="match status" value="1"/>
</dbReference>
<comment type="caution">
    <text evidence="5">The sequence shown here is derived from an EMBL/GenBank/DDBJ whole genome shotgun (WGS) entry which is preliminary data.</text>
</comment>
<dbReference type="Proteomes" id="UP000179807">
    <property type="component" value="Unassembled WGS sequence"/>
</dbReference>
<feature type="domain" description="DOCKER" evidence="4">
    <location>
        <begin position="1110"/>
        <end position="1549"/>
    </location>
</feature>
<dbReference type="Pfam" id="PF20421">
    <property type="entry name" value="DHR-2_Lobe_C"/>
    <property type="match status" value="1"/>
</dbReference>
<name>A0A1J4K055_9EUKA</name>
<protein>
    <submittedName>
        <fullName evidence="5">Dedicator of cytokinesis family protein</fullName>
    </submittedName>
</protein>
<keyword evidence="6" id="KW-1185">Reference proteome</keyword>
<evidence type="ECO:0000259" key="3">
    <source>
        <dbReference type="PROSITE" id="PS51650"/>
    </source>
</evidence>
<dbReference type="InterPro" id="IPR046770">
    <property type="entry name" value="DOCKER_Lobe_B"/>
</dbReference>
<evidence type="ECO:0000256" key="1">
    <source>
        <dbReference type="ARBA" id="ARBA00022658"/>
    </source>
</evidence>
<organism evidence="5 6">
    <name type="scientific">Tritrichomonas foetus</name>
    <dbReference type="NCBI Taxonomy" id="1144522"/>
    <lineage>
        <taxon>Eukaryota</taxon>
        <taxon>Metamonada</taxon>
        <taxon>Parabasalia</taxon>
        <taxon>Tritrichomonadida</taxon>
        <taxon>Tritrichomonadidae</taxon>
        <taxon>Tritrichomonas</taxon>
    </lineage>
</organism>
<dbReference type="InterPro" id="IPR043161">
    <property type="entry name" value="DOCK_C_lobe_A"/>
</dbReference>
<comment type="similarity">
    <text evidence="2">Belongs to the DOCK family.</text>
</comment>
<proteinExistence type="inferred from homology"/>
<dbReference type="Gene3D" id="1.25.40.410">
    <property type="match status" value="1"/>
</dbReference>
<dbReference type="InterPro" id="IPR027357">
    <property type="entry name" value="DOCKER_dom"/>
</dbReference>
<sequence>MSEDNWPSDASIEAYLTEKTDVPNQKWSQRRINGLKEIDNPFLDPNAKKLYDENQLQSNPTINILSTKCSTFDMNDVSEVPNEYTPVRQMIFRSELNDASINKPINPRVDVSCLAAQFSVNPNCFDNLDLDRNLNPIYTPYNWQYLMIDVEDLSVPGTNFEPIVCSVFILDNKNIVSQRWNFFTPYSRTYFDCKVHSQHAAIDISGVSENAYLCVMYYRIFQIDNGDVCNSYYKKPSDSALQKARASIATTISRLKDCWTPFAFSYVPIKSAQGNVDFPSASLPDKQLTGEYIASQIERARGKLDTLPISLKLKAQIKKFSHPNKIDPEFVPIRSIIPEVSQPVFEFRHQLILTLGAAKFDLPSKVNARNIVAQVSFFNGENSIPAIHDHWKGNEIVESSFSRCLYHEKYPIFEDEFIIDLPINPDPNAYIQICYYHAATQEKEQALRMFASSTLPLFEDDVYVKDGNHTIAINYPKISGGKPTPNNCQQIKTFLFSTIASQDVYLNPMFSTKKKIIPAVDYISEPSVVNHLFQILDSLVEGVALTQPKSSVNAMIGLGKLEKEIGLERLEELLLKYVSFYAFRKEETRNVIIHNNIFKYWHDSLTKESPRNDIPVSSFLFSLLLKSIVATKDRNFKEQFFQLFTRMKEVLSSFTQTSLERSKIFNRSFALFISGLTDIGFYELSGQLIIEYTHSFGNTENDYVAMMDFLSNALHPKLFIALTLAHDNFIGFFYDIILKAIETPQSRSLQIIFMIFDRMLLFVPEKNLSDIASKYVNLLEIFTNNEIKIEKEELRYLMSCISFICKYVNQYEFQEFYSKIDHIKFNNLLHTALTKTRITFVRHIDPSVKQESVNEALSFVKNRSRKSIHASFEMSIPITSNVVRDAYISSSLGSSEGQQAPEVRELALDMQISILHVTTHILTIYGPDAPSIVLDMIYHILSANICIDIARQIKEIIFLYIEKGVNSMILSREPPFPLFLMKLLSLMSAKNSAVAEELVSILPRLFAAELRIYPTNNRSHVAAIRAISKMRDEDLESPILLKALQSRSDNGGNIDKMIDCIQKITEINIDMRLIDPEHFRELRSAQVVKEASKNETNIEKYGDDLLLRSKAYAASPDACAEEISYLVQYHHRNKYISEEMMAQIYLIALIVEYLTVLKHIPNAYHMDHPALVFKDTCNSVVDHICPEFIMKDIPDIPGYCDSPMFTDAGIFTILQELHSTCKAASLFEISNEVKILTYPLLEQRNMHLELAQQFMKSMMSYMVMKTMSSNMDRMLGKYYRVAFYGKIFGSDDGKMFVQRETKLTHLFDVTNRIKNTYINLFGPDKIEIITISGFVDRKLLDPEKGYIQLTFVEPFFEKKEMEKRVTVFECGSKLGMFKFETPFVKGEKKLQGSVETQWQRRTILKVKAVMPAITKRVEVPPEGFIVVEYEPIRVSIRQIKERIQQYEAALAKQDHQAIQPLLHGSLLVQVNEGPTKMAEVFLGSNLRTKYTEKMRRLFQTFLELNAQGLAIHGAFVRLNPGFQELQNQLEEGFKNLTAKLSPYLNPPNK</sequence>
<dbReference type="Pfam" id="PF14429">
    <property type="entry name" value="DOCK-C2"/>
    <property type="match status" value="1"/>
</dbReference>
<dbReference type="GO" id="GO:0005085">
    <property type="term" value="F:guanyl-nucleotide exchange factor activity"/>
    <property type="evidence" value="ECO:0007669"/>
    <property type="project" value="UniProtKB-KW"/>
</dbReference>
<dbReference type="InterPro" id="IPR043162">
    <property type="entry name" value="DOCK_C_lobe_C"/>
</dbReference>
<dbReference type="Gene3D" id="1.20.58.740">
    <property type="match status" value="1"/>
</dbReference>
<dbReference type="InterPro" id="IPR046773">
    <property type="entry name" value="DOCKER_Lobe_C"/>
</dbReference>
<dbReference type="InterPro" id="IPR026791">
    <property type="entry name" value="DOCK"/>
</dbReference>
<evidence type="ECO:0000313" key="5">
    <source>
        <dbReference type="EMBL" id="OHT04801.1"/>
    </source>
</evidence>
<keyword evidence="1" id="KW-0344">Guanine-nucleotide releasing factor</keyword>
<evidence type="ECO:0000256" key="2">
    <source>
        <dbReference type="PROSITE-ProRule" id="PRU00983"/>
    </source>
</evidence>
<dbReference type="PANTHER" id="PTHR23317:SF76">
    <property type="entry name" value="LD20667P"/>
    <property type="match status" value="1"/>
</dbReference>
<dbReference type="RefSeq" id="XP_068357937.1">
    <property type="nucleotide sequence ID" value="XM_068505690.1"/>
</dbReference>
<dbReference type="Pfam" id="PF06920">
    <property type="entry name" value="DHR-2_Lobe_A"/>
    <property type="match status" value="1"/>
</dbReference>
<gene>
    <name evidence="5" type="ORF">TRFO_27658</name>
</gene>
<dbReference type="PROSITE" id="PS51650">
    <property type="entry name" value="C2_DOCK"/>
    <property type="match status" value="1"/>
</dbReference>